<feature type="domain" description="Thiolase N-terminal" evidence="11">
    <location>
        <begin position="5"/>
        <end position="248"/>
    </location>
</feature>
<dbReference type="Pfam" id="PF02803">
    <property type="entry name" value="Thiolase_C"/>
    <property type="match status" value="1"/>
</dbReference>
<evidence type="ECO:0000256" key="2">
    <source>
        <dbReference type="ARBA" id="ARBA00005189"/>
    </source>
</evidence>
<dbReference type="InterPro" id="IPR020616">
    <property type="entry name" value="Thiolase_N"/>
</dbReference>
<dbReference type="PROSITE" id="PS00737">
    <property type="entry name" value="THIOLASE_2"/>
    <property type="match status" value="1"/>
</dbReference>
<evidence type="ECO:0000313" key="13">
    <source>
        <dbReference type="EMBL" id="VTZ52027.1"/>
    </source>
</evidence>
<comment type="similarity">
    <text evidence="3 10">Belongs to the thiolase-like superfamily. Thiolase family.</text>
</comment>
<dbReference type="PANTHER" id="PTHR43853">
    <property type="entry name" value="3-KETOACYL-COA THIOLASE, PEROXISOMAL"/>
    <property type="match status" value="1"/>
</dbReference>
<reference evidence="13 14" key="1">
    <citation type="submission" date="2019-05" db="EMBL/GenBank/DDBJ databases">
        <authorList>
            <person name="Farhan Ul Haque M."/>
        </authorList>
    </citation>
    <scope>NUCLEOTIDE SEQUENCE [LARGE SCALE GENOMIC DNA]</scope>
    <source>
        <strain evidence="13">2</strain>
    </source>
</reference>
<dbReference type="RefSeq" id="WP_174513700.1">
    <property type="nucleotide sequence ID" value="NZ_CABFMQ020000120.1"/>
</dbReference>
<dbReference type="Proteomes" id="UP000485880">
    <property type="component" value="Unassembled WGS sequence"/>
</dbReference>
<dbReference type="Pfam" id="PF00108">
    <property type="entry name" value="Thiolase_N"/>
    <property type="match status" value="1"/>
</dbReference>
<evidence type="ECO:0000259" key="11">
    <source>
        <dbReference type="Pfam" id="PF00108"/>
    </source>
</evidence>
<feature type="domain" description="Thiolase C-terminal" evidence="12">
    <location>
        <begin position="256"/>
        <end position="376"/>
    </location>
</feature>
<dbReference type="InterPro" id="IPR020613">
    <property type="entry name" value="Thiolase_CS"/>
</dbReference>
<evidence type="ECO:0000256" key="4">
    <source>
        <dbReference type="ARBA" id="ARBA00022679"/>
    </source>
</evidence>
<dbReference type="GO" id="GO:0010124">
    <property type="term" value="P:phenylacetate catabolic process"/>
    <property type="evidence" value="ECO:0007669"/>
    <property type="project" value="TreeGrafter"/>
</dbReference>
<keyword evidence="5" id="KW-0583">PHB biosynthesis</keyword>
<accession>A0A8B6MAI3</accession>
<dbReference type="InterPro" id="IPR002155">
    <property type="entry name" value="Thiolase"/>
</dbReference>
<comment type="caution">
    <text evidence="13">The sequence shown here is derived from an EMBL/GenBank/DDBJ whole genome shotgun (WGS) entry which is preliminary data.</text>
</comment>
<dbReference type="InterPro" id="IPR020617">
    <property type="entry name" value="Thiolase_C"/>
</dbReference>
<evidence type="ECO:0000259" key="12">
    <source>
        <dbReference type="Pfam" id="PF02803"/>
    </source>
</evidence>
<dbReference type="SUPFAM" id="SSF53901">
    <property type="entry name" value="Thiolase-like"/>
    <property type="match status" value="2"/>
</dbReference>
<evidence type="ECO:0000256" key="8">
    <source>
        <dbReference type="ARBA" id="ARBA00080155"/>
    </source>
</evidence>
<keyword evidence="14" id="KW-1185">Reference proteome</keyword>
<evidence type="ECO:0000256" key="1">
    <source>
        <dbReference type="ARBA" id="ARBA00004683"/>
    </source>
</evidence>
<comment type="pathway">
    <text evidence="1">Biopolymer metabolism; poly-(R)-3-hydroxybutanoate biosynthesis.</text>
</comment>
<dbReference type="InterPro" id="IPR016039">
    <property type="entry name" value="Thiolase-like"/>
</dbReference>
<dbReference type="InterPro" id="IPR020615">
    <property type="entry name" value="Thiolase_acyl_enz_int_AS"/>
</dbReference>
<comment type="pathway">
    <text evidence="7">Metabolic intermediate biosynthesis; (R)-mevalonate biosynthesis; (R)-mevalonate from acetyl-CoA: step 1/3.</text>
</comment>
<evidence type="ECO:0000256" key="5">
    <source>
        <dbReference type="ARBA" id="ARBA00022752"/>
    </source>
</evidence>
<dbReference type="CDD" id="cd00751">
    <property type="entry name" value="thiolase"/>
    <property type="match status" value="1"/>
</dbReference>
<evidence type="ECO:0000256" key="10">
    <source>
        <dbReference type="RuleBase" id="RU003557"/>
    </source>
</evidence>
<organism evidence="13 14">
    <name type="scientific">Methylocella tundrae</name>
    <dbReference type="NCBI Taxonomy" id="227605"/>
    <lineage>
        <taxon>Bacteria</taxon>
        <taxon>Pseudomonadati</taxon>
        <taxon>Pseudomonadota</taxon>
        <taxon>Alphaproteobacteria</taxon>
        <taxon>Hyphomicrobiales</taxon>
        <taxon>Beijerinckiaceae</taxon>
        <taxon>Methylocella</taxon>
    </lineage>
</organism>
<dbReference type="Gene3D" id="3.40.47.10">
    <property type="match status" value="1"/>
</dbReference>
<dbReference type="FunFam" id="3.40.47.10:FF:000010">
    <property type="entry name" value="Acetyl-CoA acetyltransferase (Thiolase)"/>
    <property type="match status" value="1"/>
</dbReference>
<dbReference type="EMBL" id="CABFMQ020000120">
    <property type="protein sequence ID" value="VTZ52027.1"/>
    <property type="molecule type" value="Genomic_DNA"/>
</dbReference>
<evidence type="ECO:0000256" key="3">
    <source>
        <dbReference type="ARBA" id="ARBA00010982"/>
    </source>
</evidence>
<keyword evidence="4 10" id="KW-0808">Transferase</keyword>
<feature type="active site" description="Proton acceptor" evidence="9">
    <location>
        <position position="334"/>
    </location>
</feature>
<dbReference type="GO" id="GO:0042619">
    <property type="term" value="P:poly-hydroxybutyrate biosynthetic process"/>
    <property type="evidence" value="ECO:0007669"/>
    <property type="project" value="UniProtKB-KW"/>
</dbReference>
<comment type="pathway">
    <text evidence="2">Lipid metabolism.</text>
</comment>
<evidence type="ECO:0000313" key="14">
    <source>
        <dbReference type="Proteomes" id="UP000485880"/>
    </source>
</evidence>
<dbReference type="GO" id="GO:0005737">
    <property type="term" value="C:cytoplasm"/>
    <property type="evidence" value="ECO:0007669"/>
    <property type="project" value="UniProtKB-ARBA"/>
</dbReference>
<evidence type="ECO:0000256" key="9">
    <source>
        <dbReference type="PIRSR" id="PIRSR000429-1"/>
    </source>
</evidence>
<dbReference type="GO" id="GO:0003988">
    <property type="term" value="F:acetyl-CoA C-acyltransferase activity"/>
    <property type="evidence" value="ECO:0007669"/>
    <property type="project" value="UniProtKB-ARBA"/>
</dbReference>
<name>A0A8B6MAI3_METTU</name>
<sequence length="378" mass="38690">MTKAVVAGYARSPFTLAKKGDLASVRPDELAAQVIRALVAKSGVAAGDIEDLLLGCAFPEGEQGLNLARLVSLLAGLPNSLGAATINRFCGSSMSSVHIAAGAIKMEAGEAFIAAGVESMSRVPIMGFNPLPHPDLAAAMPGAYISMGDTAENVAAKWQIGRREQEEFSLRSQQRAAAAREAGRFADEIIPITGKKGAVTQDGCIRTETTLDALAALKPAFSAEGVVTAGTSSPLTDGAAALLICSEDYAKRHDFEILAAIRSVAVCGCAPEIMGIGPVGASLKALARAGLDVSQLDVVELNEAFASQSIACIRELKLSPDQVNIDGGAIALGHPLGATGARLVGKAASLLKREKGKYALATQCIGGGQGIATILEAV</sequence>
<evidence type="ECO:0000256" key="7">
    <source>
        <dbReference type="ARBA" id="ARBA00037924"/>
    </source>
</evidence>
<protein>
    <recommendedName>
        <fullName evidence="8">Beta-ketothiolase</fullName>
    </recommendedName>
</protein>
<keyword evidence="6 10" id="KW-0012">Acyltransferase</keyword>
<gene>
    <name evidence="13" type="primary">paaE</name>
    <name evidence="13" type="ORF">MPC4_60116</name>
</gene>
<dbReference type="AlphaFoldDB" id="A0A8B6MAI3"/>
<feature type="active site" description="Proton acceptor" evidence="9">
    <location>
        <position position="364"/>
    </location>
</feature>
<dbReference type="PROSITE" id="PS00098">
    <property type="entry name" value="THIOLASE_1"/>
    <property type="match status" value="1"/>
</dbReference>
<dbReference type="PANTHER" id="PTHR43853:SF21">
    <property type="entry name" value="STEROID 3-KETOACYL-COA THIOLASE"/>
    <property type="match status" value="1"/>
</dbReference>
<dbReference type="GO" id="GO:0006635">
    <property type="term" value="P:fatty acid beta-oxidation"/>
    <property type="evidence" value="ECO:0007669"/>
    <property type="project" value="TreeGrafter"/>
</dbReference>
<evidence type="ECO:0000256" key="6">
    <source>
        <dbReference type="ARBA" id="ARBA00023315"/>
    </source>
</evidence>
<dbReference type="NCBIfam" id="TIGR01930">
    <property type="entry name" value="AcCoA-C-Actrans"/>
    <property type="match status" value="1"/>
</dbReference>
<dbReference type="PIRSF" id="PIRSF000429">
    <property type="entry name" value="Ac-CoA_Ac_transf"/>
    <property type="match status" value="1"/>
</dbReference>
<proteinExistence type="inferred from homology"/>
<dbReference type="InterPro" id="IPR050215">
    <property type="entry name" value="Thiolase-like_sf_Thiolase"/>
</dbReference>
<feature type="active site" description="Acyl-thioester intermediate" evidence="9">
    <location>
        <position position="90"/>
    </location>
</feature>